<dbReference type="PANTHER" id="PTHR22762:SF120">
    <property type="entry name" value="HETEROGLYCAN GLUCOSIDASE 1"/>
    <property type="match status" value="1"/>
</dbReference>
<reference evidence="8 9" key="1">
    <citation type="journal article" date="2014" name="BMC Genomics">
        <title>Comparison of environmental and isolate Sulfobacillus genomes reveals diverse carbon, sulfur, nitrogen, and hydrogen metabolisms.</title>
        <authorList>
            <person name="Justice N.B."/>
            <person name="Norman A."/>
            <person name="Brown C.T."/>
            <person name="Singh A."/>
            <person name="Thomas B.C."/>
            <person name="Banfield J.F."/>
        </authorList>
    </citation>
    <scope>NUCLEOTIDE SEQUENCE [LARGE SCALE GENOMIC DNA]</scope>
    <source>
        <strain evidence="8">AMDSBA1</strain>
    </source>
</reference>
<dbReference type="GO" id="GO:0005975">
    <property type="term" value="P:carbohydrate metabolic process"/>
    <property type="evidence" value="ECO:0007669"/>
    <property type="project" value="InterPro"/>
</dbReference>
<evidence type="ECO:0000256" key="1">
    <source>
        <dbReference type="ARBA" id="ARBA00007806"/>
    </source>
</evidence>
<dbReference type="AlphaFoldDB" id="A0A2T2X3P1"/>
<dbReference type="InterPro" id="IPR013780">
    <property type="entry name" value="Glyco_hydro_b"/>
</dbReference>
<dbReference type="GO" id="GO:0004553">
    <property type="term" value="F:hydrolase activity, hydrolyzing O-glycosyl compounds"/>
    <property type="evidence" value="ECO:0007669"/>
    <property type="project" value="InterPro"/>
</dbReference>
<evidence type="ECO:0000313" key="9">
    <source>
        <dbReference type="Proteomes" id="UP000242699"/>
    </source>
</evidence>
<dbReference type="InterPro" id="IPR000322">
    <property type="entry name" value="Glyco_hydro_31_TIM"/>
</dbReference>
<dbReference type="SUPFAM" id="SSF51011">
    <property type="entry name" value="Glycosyl hydrolase domain"/>
    <property type="match status" value="1"/>
</dbReference>
<comment type="similarity">
    <text evidence="1 4">Belongs to the glycosyl hydrolase 31 family.</text>
</comment>
<dbReference type="Pfam" id="PF21365">
    <property type="entry name" value="Glyco_hydro_31_3rd"/>
    <property type="match status" value="1"/>
</dbReference>
<evidence type="ECO:0000256" key="4">
    <source>
        <dbReference type="RuleBase" id="RU361185"/>
    </source>
</evidence>
<dbReference type="CDD" id="cd14752">
    <property type="entry name" value="GH31_N"/>
    <property type="match status" value="1"/>
</dbReference>
<feature type="domain" description="Glycoside hydrolase family 31 TIM barrel" evidence="5">
    <location>
        <begin position="242"/>
        <end position="573"/>
    </location>
</feature>
<dbReference type="Proteomes" id="UP000242699">
    <property type="component" value="Unassembled WGS sequence"/>
</dbReference>
<name>A0A2T2X3P1_9FIRM</name>
<comment type="caution">
    <text evidence="8">The sequence shown here is derived from an EMBL/GenBank/DDBJ whole genome shotgun (WGS) entry which is preliminary data.</text>
</comment>
<proteinExistence type="inferred from homology"/>
<feature type="domain" description="Glycoside hydrolase family 31 N-terminal" evidence="6">
    <location>
        <begin position="100"/>
        <end position="201"/>
    </location>
</feature>
<dbReference type="CDD" id="cd06604">
    <property type="entry name" value="GH31_glucosidase_II_MalA"/>
    <property type="match status" value="1"/>
</dbReference>
<evidence type="ECO:0000313" key="8">
    <source>
        <dbReference type="EMBL" id="PSR29115.1"/>
    </source>
</evidence>
<dbReference type="Pfam" id="PF13802">
    <property type="entry name" value="Gal_mutarotas_2"/>
    <property type="match status" value="1"/>
</dbReference>
<dbReference type="GO" id="GO:0030246">
    <property type="term" value="F:carbohydrate binding"/>
    <property type="evidence" value="ECO:0007669"/>
    <property type="project" value="InterPro"/>
</dbReference>
<evidence type="ECO:0000259" key="7">
    <source>
        <dbReference type="Pfam" id="PF21365"/>
    </source>
</evidence>
<keyword evidence="3 4" id="KW-0326">Glycosidase</keyword>
<dbReference type="Pfam" id="PF01055">
    <property type="entry name" value="Glyco_hydro_31_2nd"/>
    <property type="match status" value="1"/>
</dbReference>
<dbReference type="InterPro" id="IPR030458">
    <property type="entry name" value="Glyco_hydro_31_AS"/>
</dbReference>
<sequence>MRPLKTLHDRSIDVWSGRVGAVEQIDEYVVRWVNAQNMDQCVYFRMSRSGVVQVQIGEGANLFAETGQALGWDREPWARLTLRAAGKDWQISSPRASVLLSGERAVVTAGPRVFVLTQWGNAECSIQCRLDLASSERVFGLGEKVGGLDKRGRMWTQWSTDVTPHTPDTDPLYQAIPFALLGSQAGWRGLFAATSARTYFDLTQEEALWIGVDEGPLVLELMGGDTPDTVIAQYTALCGRMALPSLMALGFHQSRYSYLRAADVLAVARQFRHHDVPLDAIHLDIDYMDGYRVFTFNPETFADPAELAETTGALGVSLVSIVDPGVKVDDTYAVYQEGHARNYFIRYANGREFHSRVWPGVCAFPDFLRQDVRAWWGEWTQRWLAKGITGIWNDMNEPAWWGMDPDHHLPDAAEESGILHHEDNGTVWPHQAVHNLYALLEAAATYQGMQSTQPRPFILTRSGFSGIQRYAAVWTGDNSSTWEHLAMAIPMCLNLGLSGVPLVGTDIGGFLGECSAELYVRWVQLGSFLPFARAHTDRDTPANEPWAYGAEVLAIARDYIRYRYRLLAYWYTLAREAESTGAPLMRPVWWRDADSVAQECEDEFLVGDSLLVAPVVQEGATQRDVYLPEGQWWNVWEHTWHAGRERTLVSAPRDRLPLFLRAGAIIPLTPVVASTRQWRTSPWPDTLLVIRGTGEGSLFADDGQSTRYREGEYWDIAMATQDQGDQMRIRWTLRNRPTQNALLSLPPLLFRVGPFAKAPHGVMLHQAGRQRELDWHMSQQFCEFTVDLLRDSGMIEIKTT</sequence>
<protein>
    <submittedName>
        <fullName evidence="8">Alpha-glucosidase</fullName>
    </submittedName>
</protein>
<keyword evidence="2 4" id="KW-0378">Hydrolase</keyword>
<gene>
    <name evidence="8" type="ORF">C7B43_08900</name>
</gene>
<dbReference type="Gene3D" id="3.20.20.80">
    <property type="entry name" value="Glycosidases"/>
    <property type="match status" value="1"/>
</dbReference>
<dbReference type="InterPro" id="IPR048395">
    <property type="entry name" value="Glyco_hydro_31_C"/>
</dbReference>
<dbReference type="Gene3D" id="2.60.40.1180">
    <property type="entry name" value="Golgi alpha-mannosidase II"/>
    <property type="match status" value="2"/>
</dbReference>
<dbReference type="PANTHER" id="PTHR22762">
    <property type="entry name" value="ALPHA-GLUCOSIDASE"/>
    <property type="match status" value="1"/>
</dbReference>
<dbReference type="EMBL" id="PXYT01000017">
    <property type="protein sequence ID" value="PSR29115.1"/>
    <property type="molecule type" value="Genomic_DNA"/>
</dbReference>
<organism evidence="8 9">
    <name type="scientific">Sulfobacillus benefaciens</name>
    <dbReference type="NCBI Taxonomy" id="453960"/>
    <lineage>
        <taxon>Bacteria</taxon>
        <taxon>Bacillati</taxon>
        <taxon>Bacillota</taxon>
        <taxon>Clostridia</taxon>
        <taxon>Eubacteriales</taxon>
        <taxon>Clostridiales Family XVII. Incertae Sedis</taxon>
        <taxon>Sulfobacillus</taxon>
    </lineage>
</organism>
<accession>A0A2T2X3P1</accession>
<dbReference type="InterPro" id="IPR025887">
    <property type="entry name" value="Glyco_hydro_31_N_dom"/>
</dbReference>
<dbReference type="Gene3D" id="2.60.40.1760">
    <property type="entry name" value="glycosyl hydrolase (family 31)"/>
    <property type="match status" value="1"/>
</dbReference>
<feature type="domain" description="Glycosyl hydrolase family 31 C-terminal" evidence="7">
    <location>
        <begin position="581"/>
        <end position="666"/>
    </location>
</feature>
<evidence type="ECO:0000259" key="5">
    <source>
        <dbReference type="Pfam" id="PF01055"/>
    </source>
</evidence>
<evidence type="ECO:0000259" key="6">
    <source>
        <dbReference type="Pfam" id="PF13802"/>
    </source>
</evidence>
<dbReference type="PROSITE" id="PS00129">
    <property type="entry name" value="GLYCOSYL_HYDROL_F31_1"/>
    <property type="match status" value="1"/>
</dbReference>
<evidence type="ECO:0000256" key="3">
    <source>
        <dbReference type="ARBA" id="ARBA00023295"/>
    </source>
</evidence>
<dbReference type="SUPFAM" id="SSF51445">
    <property type="entry name" value="(Trans)glycosidases"/>
    <property type="match status" value="1"/>
</dbReference>
<dbReference type="InterPro" id="IPR011013">
    <property type="entry name" value="Gal_mutarotase_sf_dom"/>
</dbReference>
<dbReference type="InterPro" id="IPR017853">
    <property type="entry name" value="GH"/>
</dbReference>
<evidence type="ECO:0000256" key="2">
    <source>
        <dbReference type="ARBA" id="ARBA00022801"/>
    </source>
</evidence>
<dbReference type="SUPFAM" id="SSF74650">
    <property type="entry name" value="Galactose mutarotase-like"/>
    <property type="match status" value="1"/>
</dbReference>